<comment type="caution">
    <text evidence="2">The sequence shown here is derived from an EMBL/GenBank/DDBJ whole genome shotgun (WGS) entry which is preliminary data.</text>
</comment>
<gene>
    <name evidence="2" type="ORF">F8E02_00435</name>
</gene>
<dbReference type="InterPro" id="IPR051231">
    <property type="entry name" value="SOSS-B"/>
</dbReference>
<proteinExistence type="predicted"/>
<dbReference type="InterPro" id="IPR012340">
    <property type="entry name" value="NA-bd_OB-fold"/>
</dbReference>
<name>A0ABU3WXG8_9EURY</name>
<accession>A0ABU3WXG8</accession>
<evidence type="ECO:0000313" key="3">
    <source>
        <dbReference type="Proteomes" id="UP001281203"/>
    </source>
</evidence>
<dbReference type="Proteomes" id="UP001281203">
    <property type="component" value="Unassembled WGS sequence"/>
</dbReference>
<evidence type="ECO:0000256" key="1">
    <source>
        <dbReference type="ARBA" id="ARBA00023125"/>
    </source>
</evidence>
<dbReference type="PANTHER" id="PTHR13356:SF0">
    <property type="entry name" value="SOSS COMPLEX SUBUNIT B HOMOLOG"/>
    <property type="match status" value="1"/>
</dbReference>
<dbReference type="Gene3D" id="2.40.50.140">
    <property type="entry name" value="Nucleic acid-binding proteins"/>
    <property type="match status" value="3"/>
</dbReference>
<keyword evidence="3" id="KW-1185">Reference proteome</keyword>
<dbReference type="RefSeq" id="WP_317063460.1">
    <property type="nucleotide sequence ID" value="NZ_WBKO01000001.1"/>
</dbReference>
<keyword evidence="1" id="KW-0238">DNA-binding</keyword>
<evidence type="ECO:0000313" key="2">
    <source>
        <dbReference type="EMBL" id="MDV2480494.1"/>
    </source>
</evidence>
<dbReference type="SUPFAM" id="SSF50249">
    <property type="entry name" value="Nucleic acid-binding proteins"/>
    <property type="match status" value="3"/>
</dbReference>
<dbReference type="PANTHER" id="PTHR13356">
    <property type="entry name" value="OB FOLD NUCLEIC ACID BINDING PROTEIN-RELATED"/>
    <property type="match status" value="1"/>
</dbReference>
<organism evidence="2 3">
    <name type="scientific">Methanoculleus caldifontis</name>
    <dbReference type="NCBI Taxonomy" id="2651577"/>
    <lineage>
        <taxon>Archaea</taxon>
        <taxon>Methanobacteriati</taxon>
        <taxon>Methanobacteriota</taxon>
        <taxon>Stenosarchaea group</taxon>
        <taxon>Methanomicrobia</taxon>
        <taxon>Methanomicrobiales</taxon>
        <taxon>Methanomicrobiaceae</taxon>
        <taxon>Methanoculleus</taxon>
    </lineage>
</organism>
<dbReference type="CDD" id="cd04491">
    <property type="entry name" value="SoSSB_OBF"/>
    <property type="match status" value="3"/>
</dbReference>
<dbReference type="EMBL" id="WBKO01000001">
    <property type="protein sequence ID" value="MDV2480494.1"/>
    <property type="molecule type" value="Genomic_DNA"/>
</dbReference>
<protein>
    <submittedName>
        <fullName evidence="2">Nucleotide-binding protein</fullName>
    </submittedName>
</protein>
<reference evidence="2 3" key="1">
    <citation type="submission" date="2019-10" db="EMBL/GenBank/DDBJ databases">
        <title>Isolation and characterization of Methanoculleus sp. Wushi-C6 from a hot spring well.</title>
        <authorList>
            <person name="Chen S.-C."/>
            <person name="Lan Z.-H."/>
            <person name="You Y.-T."/>
            <person name="Lai M.-C."/>
        </authorList>
    </citation>
    <scope>NUCLEOTIDE SEQUENCE [LARGE SCALE GENOMIC DNA]</scope>
    <source>
        <strain evidence="2 3">Wushi-C6</strain>
    </source>
</reference>
<sequence>MNFHYLLVDDLLAKEEFDRRVEEKVVEAGDLLDEQTAAMLVVKDLGRSHVRVREIAGASSLVCFFAKVLDVGEPKEFERQDGTTGIVANVTVGDETGRARLTLWDEKAGAVREIEAGDVLEILGRPKGGGKIPDVTAAAVQKATCEIACPDETGPSAASPGPAGDLEVRLIAVGSPRTFKRRDGSEGEMVEAVIGNEDGVFRLVAWSPAVLEGAMPGANVVIRGATARESEQGLEYSLGDAASLLPSCREIAVPTDPVADVKEGGSYSLAGTVVRVQPARSFVTRNGRQSSVRNLVLADATGEVPVVVWGERAEEHLAPGDLIEVYNAAAKRGRQGDLEIHVSWGSALVVVAGEEKEIDVEGTIIPTARGAALETGEACYLLAEPLPVGIRVRGRGTVHRGVILLDDVEAVPPDPDDLHRRLDRLSGGA</sequence>